<evidence type="ECO:0000256" key="1">
    <source>
        <dbReference type="SAM" id="MobiDB-lite"/>
    </source>
</evidence>
<evidence type="ECO:0000259" key="2">
    <source>
        <dbReference type="SMART" id="SM01058"/>
    </source>
</evidence>
<feature type="domain" description="CarD-like/TRCF RNAP-interacting" evidence="2">
    <location>
        <begin position="165"/>
        <end position="275"/>
    </location>
</feature>
<dbReference type="Pfam" id="PF02559">
    <property type="entry name" value="CarD_TRCF_RID"/>
    <property type="match status" value="1"/>
</dbReference>
<feature type="compositionally biased region" description="Low complexity" evidence="1">
    <location>
        <begin position="122"/>
        <end position="134"/>
    </location>
</feature>
<keyword evidence="4" id="KW-1185">Reference proteome</keyword>
<feature type="region of interest" description="Disordered" evidence="1">
    <location>
        <begin position="319"/>
        <end position="344"/>
    </location>
</feature>
<dbReference type="Proteomes" id="UP001165652">
    <property type="component" value="Unassembled WGS sequence"/>
</dbReference>
<dbReference type="Pfam" id="PF21095">
    <property type="entry name" value="CarD_C"/>
    <property type="match status" value="1"/>
</dbReference>
<feature type="compositionally biased region" description="Basic and acidic residues" evidence="1">
    <location>
        <begin position="111"/>
        <end position="121"/>
    </location>
</feature>
<feature type="compositionally biased region" description="Acidic residues" evidence="1">
    <location>
        <begin position="335"/>
        <end position="344"/>
    </location>
</feature>
<comment type="caution">
    <text evidence="3">The sequence shown here is derived from an EMBL/GenBank/DDBJ whole genome shotgun (WGS) entry which is preliminary data.</text>
</comment>
<reference evidence="3" key="1">
    <citation type="journal article" date="2023" name="Microbiol Resour">
        <title>Genome Sequences of Rhodoplanes serenus and Two Thermotolerant Strains, Rhodoplanes tepidamans and 'Rhodoplanes cryptolactis,' Further Refine the Genus.</title>
        <authorList>
            <person name="Rayyan A.A."/>
            <person name="Kyndt J.A."/>
        </authorList>
    </citation>
    <scope>NUCLEOTIDE SEQUENCE</scope>
    <source>
        <strain evidence="3">DSM 9987</strain>
    </source>
</reference>
<feature type="compositionally biased region" description="Basic residues" evidence="1">
    <location>
        <begin position="1"/>
        <end position="17"/>
    </location>
</feature>
<organism evidence="3 4">
    <name type="scientific">Rhodoplanes tepidamans</name>
    <name type="common">Rhodoplanes cryptolactis</name>
    <dbReference type="NCBI Taxonomy" id="200616"/>
    <lineage>
        <taxon>Bacteria</taxon>
        <taxon>Pseudomonadati</taxon>
        <taxon>Pseudomonadota</taxon>
        <taxon>Alphaproteobacteria</taxon>
        <taxon>Hyphomicrobiales</taxon>
        <taxon>Nitrobacteraceae</taxon>
        <taxon>Rhodoplanes</taxon>
    </lineage>
</organism>
<dbReference type="Gene3D" id="1.20.58.1290">
    <property type="entry name" value="CarD-like, C-terminal domain"/>
    <property type="match status" value="1"/>
</dbReference>
<feature type="compositionally biased region" description="Basic residues" evidence="1">
    <location>
        <begin position="40"/>
        <end position="54"/>
    </location>
</feature>
<dbReference type="PANTHER" id="PTHR38447">
    <property type="entry name" value="TRANSCRIPTION FACTOR YDEB-RELATED"/>
    <property type="match status" value="1"/>
</dbReference>
<evidence type="ECO:0000313" key="4">
    <source>
        <dbReference type="Proteomes" id="UP001165652"/>
    </source>
</evidence>
<dbReference type="InterPro" id="IPR052531">
    <property type="entry name" value="CarD-like_regulator"/>
</dbReference>
<gene>
    <name evidence="3" type="ORF">PQJ73_02665</name>
</gene>
<dbReference type="SMART" id="SM01058">
    <property type="entry name" value="CarD_TRCF"/>
    <property type="match status" value="1"/>
</dbReference>
<feature type="compositionally biased region" description="Low complexity" evidence="1">
    <location>
        <begin position="86"/>
        <end position="110"/>
    </location>
</feature>
<feature type="compositionally biased region" description="Low complexity" evidence="1">
    <location>
        <begin position="18"/>
        <end position="39"/>
    </location>
</feature>
<dbReference type="InterPro" id="IPR036101">
    <property type="entry name" value="CarD-like/TRCF_RID_sf"/>
</dbReference>
<proteinExistence type="predicted"/>
<dbReference type="PANTHER" id="PTHR38447:SF1">
    <property type="entry name" value="RNA POLYMERASE-BINDING TRANSCRIPTION FACTOR CARD"/>
    <property type="match status" value="1"/>
</dbReference>
<sequence>MTVAAKTRHKSKSKKVVAKTPSKAASKITSKASTKASAATRRRTTKTTRDHVRRGNAVAKQPAKPEEPPTRAVKPAAKPVTPPAAKPVTRPAAKPVAKPAAKPAPKPVAKTKTDVEPEAKATVKATAKASAKPSARPRVEDPGKTPEVEGAVPGMSNKKTTQRQGFKTNEFIVYPAHGVGQITAIEEQEVAGHKLELFVINFVKDKMTLRVPTAKISAVGMRKLAEPPIVKRALETLKGRARVKRTMWSRRAQEYEAKINSGNIVAIAEVVRDLYRSESQPEQSYSERQLYEAALDRLAREISAVQRITDTEAVKEIEAALAKGPKRGAAGKGAEDDEAEAEAA</sequence>
<protein>
    <submittedName>
        <fullName evidence="3">CarD family transcriptional regulator</fullName>
    </submittedName>
</protein>
<dbReference type="InterPro" id="IPR003711">
    <property type="entry name" value="CarD-like/TRCF_RID"/>
</dbReference>
<evidence type="ECO:0000313" key="3">
    <source>
        <dbReference type="EMBL" id="MDC7784575.1"/>
    </source>
</evidence>
<feature type="compositionally biased region" description="Basic and acidic residues" evidence="1">
    <location>
        <begin position="137"/>
        <end position="147"/>
    </location>
</feature>
<accession>A0ABT5J4K7</accession>
<dbReference type="InterPro" id="IPR042215">
    <property type="entry name" value="CarD-like_C"/>
</dbReference>
<feature type="region of interest" description="Disordered" evidence="1">
    <location>
        <begin position="1"/>
        <end position="162"/>
    </location>
</feature>
<dbReference type="EMBL" id="JAQQLI010000002">
    <property type="protein sequence ID" value="MDC7784575.1"/>
    <property type="molecule type" value="Genomic_DNA"/>
</dbReference>
<dbReference type="InterPro" id="IPR048792">
    <property type="entry name" value="CarD_C"/>
</dbReference>
<name>A0ABT5J4K7_RHOTP</name>
<dbReference type="Gene3D" id="2.40.10.170">
    <property type="match status" value="1"/>
</dbReference>
<reference evidence="3" key="2">
    <citation type="submission" date="2023-02" db="EMBL/GenBank/DDBJ databases">
        <authorList>
            <person name="Rayyan A."/>
            <person name="Meyer T."/>
            <person name="Kyndt J.A."/>
        </authorList>
    </citation>
    <scope>NUCLEOTIDE SEQUENCE</scope>
    <source>
        <strain evidence="3">DSM 9987</strain>
    </source>
</reference>
<dbReference type="SUPFAM" id="SSF141259">
    <property type="entry name" value="CarD-like"/>
    <property type="match status" value="1"/>
</dbReference>